<keyword evidence="2" id="KW-1185">Reference proteome</keyword>
<name>A0A9Q0N454_9DIPT</name>
<sequence>RLSSLTKRGDDGAIHIDNPKCHYADSIPVIPTPNVYDDSSFIRTGISLMDNRREFSANEREDNAIQPSVSKRNQTSMYYQNVRGLGTKMKESSTGCNGYIIALTVTGLHTWTYNGDDHERLGGVVVASKSNISSAKISVPHAENVELVTCVVSTFRPDHQSRMIDFIDMNADDRLYVLGDFNMANVCWIRNQTDDNFLTCDVAFASNSFLPINVDSSAHADLYSLIGSGLCQTNHVQNYHAQKLCLSLGAHYPRASQQ</sequence>
<reference evidence="1" key="1">
    <citation type="submission" date="2022-07" db="EMBL/GenBank/DDBJ databases">
        <authorList>
            <person name="Trinca V."/>
            <person name="Uliana J.V.C."/>
            <person name="Torres T.T."/>
            <person name="Ward R.J."/>
            <person name="Monesi N."/>
        </authorList>
    </citation>
    <scope>NUCLEOTIDE SEQUENCE</scope>
    <source>
        <strain evidence="1">HSMRA1968</strain>
        <tissue evidence="1">Whole embryos</tissue>
    </source>
</reference>
<comment type="caution">
    <text evidence="1">The sequence shown here is derived from an EMBL/GenBank/DDBJ whole genome shotgun (WGS) entry which is preliminary data.</text>
</comment>
<organism evidence="1 2">
    <name type="scientific">Pseudolycoriella hygida</name>
    <dbReference type="NCBI Taxonomy" id="35572"/>
    <lineage>
        <taxon>Eukaryota</taxon>
        <taxon>Metazoa</taxon>
        <taxon>Ecdysozoa</taxon>
        <taxon>Arthropoda</taxon>
        <taxon>Hexapoda</taxon>
        <taxon>Insecta</taxon>
        <taxon>Pterygota</taxon>
        <taxon>Neoptera</taxon>
        <taxon>Endopterygota</taxon>
        <taxon>Diptera</taxon>
        <taxon>Nematocera</taxon>
        <taxon>Sciaroidea</taxon>
        <taxon>Sciaridae</taxon>
        <taxon>Pseudolycoriella</taxon>
    </lineage>
</organism>
<evidence type="ECO:0000313" key="2">
    <source>
        <dbReference type="Proteomes" id="UP001151699"/>
    </source>
</evidence>
<feature type="non-terminal residue" evidence="1">
    <location>
        <position position="258"/>
    </location>
</feature>
<dbReference type="AlphaFoldDB" id="A0A9Q0N454"/>
<gene>
    <name evidence="1" type="ORF">Bhyg_07766</name>
</gene>
<accession>A0A9Q0N454</accession>
<dbReference type="Proteomes" id="UP001151699">
    <property type="component" value="Chromosome B"/>
</dbReference>
<dbReference type="EMBL" id="WJQU01000002">
    <property type="protein sequence ID" value="KAJ6642812.1"/>
    <property type="molecule type" value="Genomic_DNA"/>
</dbReference>
<protein>
    <submittedName>
        <fullName evidence="1">Uncharacterized protein</fullName>
    </submittedName>
</protein>
<proteinExistence type="predicted"/>
<evidence type="ECO:0000313" key="1">
    <source>
        <dbReference type="EMBL" id="KAJ6642812.1"/>
    </source>
</evidence>